<reference evidence="4 5" key="1">
    <citation type="journal article" date="2014" name="Genome Announc.">
        <title>Genome Sequence and Methylome of Soil Bacterium Gemmatirosa kalamazoonensis KBS708T, a Member of the Rarely Cultivated Gemmatimonadetes Phylum.</title>
        <authorList>
            <person name="Debruyn J.M."/>
            <person name="Radosevich M."/>
            <person name="Wommack K.E."/>
            <person name="Polson S.W."/>
            <person name="Hauser L.J."/>
            <person name="Fawaz M.N."/>
            <person name="Korlach J."/>
            <person name="Tsai Y.C."/>
        </authorList>
    </citation>
    <scope>NUCLEOTIDE SEQUENCE [LARGE SCALE GENOMIC DNA]</scope>
    <source>
        <strain evidence="4 5">KBS708</strain>
    </source>
</reference>
<evidence type="ECO:0000313" key="5">
    <source>
        <dbReference type="Proteomes" id="UP000019151"/>
    </source>
</evidence>
<keyword evidence="1" id="KW-0479">Metal-binding</keyword>
<dbReference type="HOGENOM" id="CLU_040168_1_0_0"/>
<protein>
    <submittedName>
        <fullName evidence="4">4-hydroxythreonine-4-phosphate dehydrogenase</fullName>
    </submittedName>
</protein>
<dbReference type="GO" id="GO:0046872">
    <property type="term" value="F:metal ion binding"/>
    <property type="evidence" value="ECO:0007669"/>
    <property type="project" value="UniProtKB-KW"/>
</dbReference>
<dbReference type="GO" id="GO:0051287">
    <property type="term" value="F:NAD binding"/>
    <property type="evidence" value="ECO:0007669"/>
    <property type="project" value="InterPro"/>
</dbReference>
<evidence type="ECO:0000256" key="3">
    <source>
        <dbReference type="ARBA" id="ARBA00023027"/>
    </source>
</evidence>
<dbReference type="Proteomes" id="UP000019151">
    <property type="component" value="Chromosome"/>
</dbReference>
<dbReference type="eggNOG" id="COG1995">
    <property type="taxonomic scope" value="Bacteria"/>
</dbReference>
<organism evidence="4 5">
    <name type="scientific">Gemmatirosa kalamazoonensis</name>
    <dbReference type="NCBI Taxonomy" id="861299"/>
    <lineage>
        <taxon>Bacteria</taxon>
        <taxon>Pseudomonadati</taxon>
        <taxon>Gemmatimonadota</taxon>
        <taxon>Gemmatimonadia</taxon>
        <taxon>Gemmatimonadales</taxon>
        <taxon>Gemmatimonadaceae</taxon>
        <taxon>Gemmatirosa</taxon>
    </lineage>
</organism>
<dbReference type="KEGG" id="gba:J421_3744"/>
<dbReference type="InterPro" id="IPR005255">
    <property type="entry name" value="PdxA_fam"/>
</dbReference>
<dbReference type="RefSeq" id="WP_025412732.1">
    <property type="nucleotide sequence ID" value="NZ_CP007128.1"/>
</dbReference>
<dbReference type="InParanoid" id="W0RKK0"/>
<sequence>MRPRLAITLGDPRGIGPEIVAATLRDGAVAADVLVVGPTGTEVPVDVSVGEWTRDGGAGVAGRLAGLAIERAVSLALAGEVHGIVTAPIDKAALFAGGYDYPGHTEMLAALTGHRTAMMLTSTGPTAGGYPLRVVLATTHVALREVPNALTSDAIAAAAGVTRDYLQRWFGVESPRIALCALNPHAGDGGRFGTEDDALLAPVARTLGLVGPLPADTVFVRAMRGAFDAVIAPYHDVGMTAIKVAAFGHGVNVTLGLPFPRTSPDHGTALDIAGRGLADPSSFRAALQLCADLARRASHPAAAAPVAVTG</sequence>
<evidence type="ECO:0000256" key="2">
    <source>
        <dbReference type="ARBA" id="ARBA00023002"/>
    </source>
</evidence>
<proteinExistence type="predicted"/>
<evidence type="ECO:0000313" key="4">
    <source>
        <dbReference type="EMBL" id="AHG91281.1"/>
    </source>
</evidence>
<dbReference type="GO" id="GO:0016491">
    <property type="term" value="F:oxidoreductase activity"/>
    <property type="evidence" value="ECO:0007669"/>
    <property type="project" value="UniProtKB-KW"/>
</dbReference>
<dbReference type="AlphaFoldDB" id="W0RKK0"/>
<evidence type="ECO:0000256" key="1">
    <source>
        <dbReference type="ARBA" id="ARBA00022723"/>
    </source>
</evidence>
<dbReference type="Pfam" id="PF04166">
    <property type="entry name" value="PdxA"/>
    <property type="match status" value="1"/>
</dbReference>
<dbReference type="Gene3D" id="3.40.718.10">
    <property type="entry name" value="Isopropylmalate Dehydrogenase"/>
    <property type="match status" value="2"/>
</dbReference>
<keyword evidence="3" id="KW-0520">NAD</keyword>
<keyword evidence="2" id="KW-0560">Oxidoreductase</keyword>
<dbReference type="PANTHER" id="PTHR30004:SF6">
    <property type="entry name" value="D-THREONATE 4-PHOSPHATE DEHYDROGENASE"/>
    <property type="match status" value="1"/>
</dbReference>
<dbReference type="STRING" id="861299.J421_3744"/>
<dbReference type="SUPFAM" id="SSF53659">
    <property type="entry name" value="Isocitrate/Isopropylmalate dehydrogenase-like"/>
    <property type="match status" value="1"/>
</dbReference>
<dbReference type="PATRIC" id="fig|861299.3.peg.3799"/>
<dbReference type="OrthoDB" id="9801783at2"/>
<gene>
    <name evidence="4" type="ORF">J421_3744</name>
</gene>
<dbReference type="PANTHER" id="PTHR30004">
    <property type="entry name" value="4-HYDROXYTHREONINE-4-PHOSPHATE DEHYDROGENASE"/>
    <property type="match status" value="1"/>
</dbReference>
<keyword evidence="5" id="KW-1185">Reference proteome</keyword>
<accession>W0RKK0</accession>
<dbReference type="EMBL" id="CP007128">
    <property type="protein sequence ID" value="AHG91281.1"/>
    <property type="molecule type" value="Genomic_DNA"/>
</dbReference>
<name>W0RKK0_9BACT</name>